<evidence type="ECO:0000313" key="10">
    <source>
        <dbReference type="Proteomes" id="UP001183607"/>
    </source>
</evidence>
<evidence type="ECO:0000256" key="5">
    <source>
        <dbReference type="PIRNR" id="PIRNR000241"/>
    </source>
</evidence>
<sequence length="318" mass="35460">MPKTGPDTTTPEADAAPALAVSVLGQNQYGKAEVRVVRVVREGAVHHLRDLNVSIALSGALDDVHLTGSNANCLPTDTMKNTVYVFAKEHGIASPEEFATRLARHFVTTQPSIHRARVRVEEYAWDRLTDPAAGPAHSFARRGGETRLAEIAYEDGHWQVISGLKGLTVLNTTDSEFHGFAKDPYTTLPETHDRILATEVSGRWRHTWTEDTQEAPDWDTSYRETRAHLLAAFADTYSLSLQQTMHRMGSRIIEHRPEIAEVRFSLPNKHHFLVDLAPFGLGNDNEVYYAADRPYGLIEATILRTGHEARIPVDHSNL</sequence>
<dbReference type="GO" id="GO:0004846">
    <property type="term" value="F:urate oxidase activity"/>
    <property type="evidence" value="ECO:0007669"/>
    <property type="project" value="UniProtKB-EC"/>
</dbReference>
<keyword evidence="4 5" id="KW-0560">Oxidoreductase</keyword>
<dbReference type="AlphaFoldDB" id="A0ABD5E5P8"/>
<feature type="active site" description="Charge relay system" evidence="6">
    <location>
        <position position="270"/>
    </location>
</feature>
<evidence type="ECO:0000256" key="4">
    <source>
        <dbReference type="ARBA" id="ARBA00023002"/>
    </source>
</evidence>
<feature type="active site" description="Charge relay system" evidence="6">
    <location>
        <position position="76"/>
    </location>
</feature>
<feature type="active site" description="Charge relay system" evidence="6">
    <location>
        <position position="31"/>
    </location>
</feature>
<comment type="caution">
    <text evidence="9">The sequence shown here is derived from an EMBL/GenBank/DDBJ whole genome shotgun (WGS) entry which is preliminary data.</text>
</comment>
<feature type="binding site" evidence="7">
    <location>
        <position position="268"/>
    </location>
    <ligand>
        <name>O2</name>
        <dbReference type="ChEBI" id="CHEBI:15379"/>
    </ligand>
</feature>
<feature type="binding site" evidence="7">
    <location>
        <position position="242"/>
    </location>
    <ligand>
        <name>urate</name>
        <dbReference type="ChEBI" id="CHEBI:17775"/>
    </ligand>
</feature>
<dbReference type="PIRSF" id="PIRSF000241">
    <property type="entry name" value="Urate_oxidase"/>
    <property type="match status" value="1"/>
</dbReference>
<feature type="binding site" evidence="7">
    <location>
        <position position="76"/>
    </location>
    <ligand>
        <name>O2</name>
        <dbReference type="ChEBI" id="CHEBI:15379"/>
    </ligand>
</feature>
<dbReference type="PANTHER" id="PTHR42874">
    <property type="entry name" value="URICASE"/>
    <property type="match status" value="1"/>
</dbReference>
<evidence type="ECO:0000313" key="9">
    <source>
        <dbReference type="EMBL" id="MDT0416684.1"/>
    </source>
</evidence>
<feature type="binding site" evidence="7">
    <location>
        <position position="77"/>
    </location>
    <ligand>
        <name>5-hydroxyisourate</name>
        <dbReference type="ChEBI" id="CHEBI:18072"/>
    </ligand>
</feature>
<comment type="catalytic activity">
    <reaction evidence="5 8">
        <text>urate + O2 + H2O = 5-hydroxyisourate + H2O2</text>
        <dbReference type="Rhea" id="RHEA:21368"/>
        <dbReference type="ChEBI" id="CHEBI:15377"/>
        <dbReference type="ChEBI" id="CHEBI:15379"/>
        <dbReference type="ChEBI" id="CHEBI:16240"/>
        <dbReference type="ChEBI" id="CHEBI:17775"/>
        <dbReference type="ChEBI" id="CHEBI:18072"/>
        <dbReference type="EC" id="1.7.3.3"/>
    </reaction>
</comment>
<dbReference type="Proteomes" id="UP001183607">
    <property type="component" value="Unassembled WGS sequence"/>
</dbReference>
<name>A0ABD5E5P8_9ACTN</name>
<reference evidence="10" key="1">
    <citation type="submission" date="2023-07" db="EMBL/GenBank/DDBJ databases">
        <title>30 novel species of actinomycetes from the DSMZ collection.</title>
        <authorList>
            <person name="Nouioui I."/>
        </authorList>
    </citation>
    <scope>NUCLEOTIDE SEQUENCE [LARGE SCALE GENOMIC DNA]</scope>
    <source>
        <strain evidence="10">DSM 41982</strain>
    </source>
</reference>
<feature type="binding site" evidence="7">
    <location>
        <position position="268"/>
    </location>
    <ligand>
        <name>urate</name>
        <dbReference type="ChEBI" id="CHEBI:17775"/>
    </ligand>
</feature>
<dbReference type="EMBL" id="JAVRER010000019">
    <property type="protein sequence ID" value="MDT0416684.1"/>
    <property type="molecule type" value="Genomic_DNA"/>
</dbReference>
<gene>
    <name evidence="9" type="primary">pucL</name>
    <name evidence="9" type="ORF">RM574_14415</name>
</gene>
<proteinExistence type="inferred from homology"/>
<evidence type="ECO:0000256" key="2">
    <source>
        <dbReference type="ARBA" id="ARBA00009760"/>
    </source>
</evidence>
<organism evidence="9 10">
    <name type="scientific">Streptomyces evansiae</name>
    <dbReference type="NCBI Taxonomy" id="3075535"/>
    <lineage>
        <taxon>Bacteria</taxon>
        <taxon>Bacillati</taxon>
        <taxon>Actinomycetota</taxon>
        <taxon>Actinomycetes</taxon>
        <taxon>Kitasatosporales</taxon>
        <taxon>Streptomycetaceae</taxon>
        <taxon>Streptomyces</taxon>
    </lineage>
</organism>
<evidence type="ECO:0000256" key="7">
    <source>
        <dbReference type="PIRSR" id="PIRSR000241-2"/>
    </source>
</evidence>
<dbReference type="NCBIfam" id="TIGR03383">
    <property type="entry name" value="urate_oxi"/>
    <property type="match status" value="1"/>
</dbReference>
<dbReference type="InterPro" id="IPR002042">
    <property type="entry name" value="Uricase"/>
</dbReference>
<evidence type="ECO:0000256" key="1">
    <source>
        <dbReference type="ARBA" id="ARBA00004831"/>
    </source>
</evidence>
<feature type="binding site" evidence="7">
    <location>
        <position position="194"/>
    </location>
    <ligand>
        <name>urate</name>
        <dbReference type="ChEBI" id="CHEBI:17775"/>
    </ligand>
</feature>
<feature type="binding site" evidence="7">
    <location>
        <position position="177"/>
    </location>
    <ligand>
        <name>urate</name>
        <dbReference type="ChEBI" id="CHEBI:17775"/>
    </ligand>
</feature>
<feature type="binding site" evidence="7">
    <location>
        <position position="242"/>
    </location>
    <ligand>
        <name>5-hydroxyisourate</name>
        <dbReference type="ChEBI" id="CHEBI:18072"/>
    </ligand>
</feature>
<evidence type="ECO:0000256" key="6">
    <source>
        <dbReference type="PIRSR" id="PIRSR000241-1"/>
    </source>
</evidence>
<comment type="function">
    <text evidence="5 8">Catalyzes the oxidation of uric acid to 5-hydroxyisourate, which is further processed to form (S)-allantoin.</text>
</comment>
<comment type="similarity">
    <text evidence="2 5 8">Belongs to the uricase family.</text>
</comment>
<dbReference type="PANTHER" id="PTHR42874:SF1">
    <property type="entry name" value="URICASE"/>
    <property type="match status" value="1"/>
</dbReference>
<feature type="binding site" evidence="7">
    <location>
        <position position="77"/>
    </location>
    <ligand>
        <name>urate</name>
        <dbReference type="ChEBI" id="CHEBI:17775"/>
    </ligand>
</feature>
<accession>A0ABD5E5P8</accession>
<feature type="binding site" evidence="7">
    <location>
        <position position="268"/>
    </location>
    <ligand>
        <name>5-hydroxyisourate</name>
        <dbReference type="ChEBI" id="CHEBI:18072"/>
    </ligand>
</feature>
<feature type="binding site" evidence="7">
    <location>
        <position position="194"/>
    </location>
    <ligand>
        <name>5-hydroxyisourate</name>
        <dbReference type="ChEBI" id="CHEBI:18072"/>
    </ligand>
</feature>
<protein>
    <recommendedName>
        <fullName evidence="5 8">Uricase</fullName>
        <ecNumber evidence="5 8">1.7.3.3</ecNumber>
    </recommendedName>
    <alternativeName>
        <fullName evidence="5">Urate oxidase</fullName>
    </alternativeName>
</protein>
<evidence type="ECO:0000256" key="8">
    <source>
        <dbReference type="RuleBase" id="RU004455"/>
    </source>
</evidence>
<evidence type="ECO:0000256" key="3">
    <source>
        <dbReference type="ARBA" id="ARBA00022631"/>
    </source>
</evidence>
<comment type="pathway">
    <text evidence="1 5">Purine metabolism; urate degradation; (S)-allantoin from urate: step 1/3.</text>
</comment>
<dbReference type="SUPFAM" id="SSF55620">
    <property type="entry name" value="Tetrahydrobiopterin biosynthesis enzymes-like"/>
    <property type="match status" value="2"/>
</dbReference>
<dbReference type="EC" id="1.7.3.3" evidence="5 8"/>
<dbReference type="Gene3D" id="3.10.270.10">
    <property type="entry name" value="Urate Oxidase"/>
    <property type="match status" value="1"/>
</dbReference>
<feature type="binding site" evidence="7">
    <location>
        <position position="76"/>
    </location>
    <ligand>
        <name>urate</name>
        <dbReference type="ChEBI" id="CHEBI:17775"/>
    </ligand>
</feature>
<keyword evidence="3 5" id="KW-0659">Purine metabolism</keyword>
<feature type="binding site" evidence="7">
    <location>
        <position position="76"/>
    </location>
    <ligand>
        <name>5-hydroxyisourate</name>
        <dbReference type="ChEBI" id="CHEBI:18072"/>
    </ligand>
</feature>
<dbReference type="PRINTS" id="PR00093">
    <property type="entry name" value="URICASE"/>
</dbReference>
<dbReference type="RefSeq" id="WP_093852682.1">
    <property type="nucleotide sequence ID" value="NZ_JAVRER010000019.1"/>
</dbReference>
<dbReference type="Pfam" id="PF01014">
    <property type="entry name" value="Uricase"/>
    <property type="match status" value="2"/>
</dbReference>
<dbReference type="GO" id="GO:0006144">
    <property type="term" value="P:purine nucleobase metabolic process"/>
    <property type="evidence" value="ECO:0007669"/>
    <property type="project" value="UniProtKB-KW"/>
</dbReference>